<sequence>MKNETLVQRRKLLGYSHQNVADKVGIDRSYYTKIENGLTPSVKVAKNLGYHLGFDWTIFFTNDCAINARAI</sequence>
<evidence type="ECO:0000313" key="2">
    <source>
        <dbReference type="EMBL" id="MDY0395379.1"/>
    </source>
</evidence>
<dbReference type="EMBL" id="JAWDIP010000003">
    <property type="protein sequence ID" value="MDY0395379.1"/>
    <property type="molecule type" value="Genomic_DNA"/>
</dbReference>
<evidence type="ECO:0000313" key="3">
    <source>
        <dbReference type="Proteomes" id="UP001281447"/>
    </source>
</evidence>
<dbReference type="CDD" id="cd00093">
    <property type="entry name" value="HTH_XRE"/>
    <property type="match status" value="1"/>
</dbReference>
<accession>A0ABU5CA06</accession>
<dbReference type="Gene3D" id="1.10.260.40">
    <property type="entry name" value="lambda repressor-like DNA-binding domains"/>
    <property type="match status" value="1"/>
</dbReference>
<dbReference type="PROSITE" id="PS50943">
    <property type="entry name" value="HTH_CROC1"/>
    <property type="match status" value="1"/>
</dbReference>
<dbReference type="SMART" id="SM00530">
    <property type="entry name" value="HTH_XRE"/>
    <property type="match status" value="1"/>
</dbReference>
<organism evidence="2 3">
    <name type="scientific">Tigheibacillus halophilus</name>
    <dbReference type="NCBI Taxonomy" id="361280"/>
    <lineage>
        <taxon>Bacteria</taxon>
        <taxon>Bacillati</taxon>
        <taxon>Bacillota</taxon>
        <taxon>Bacilli</taxon>
        <taxon>Bacillales</taxon>
        <taxon>Bacillaceae</taxon>
        <taxon>Tigheibacillus</taxon>
    </lineage>
</organism>
<reference evidence="2 3" key="1">
    <citation type="submission" date="2023-10" db="EMBL/GenBank/DDBJ databases">
        <title>Virgibacillus halophilus 5B73C genome.</title>
        <authorList>
            <person name="Miliotis G."/>
            <person name="Sengupta P."/>
            <person name="Hameed A."/>
            <person name="Chuvochina M."/>
            <person name="Mcdonagh F."/>
            <person name="Simpson A.C."/>
            <person name="Singh N.K."/>
            <person name="Rekha P.D."/>
            <person name="Raman K."/>
            <person name="Hugenholtz P."/>
            <person name="Venkateswaran K."/>
        </authorList>
    </citation>
    <scope>NUCLEOTIDE SEQUENCE [LARGE SCALE GENOMIC DNA]</scope>
    <source>
        <strain evidence="2 3">5B73C</strain>
    </source>
</reference>
<evidence type="ECO:0000259" key="1">
    <source>
        <dbReference type="PROSITE" id="PS50943"/>
    </source>
</evidence>
<dbReference type="InterPro" id="IPR010982">
    <property type="entry name" value="Lambda_DNA-bd_dom_sf"/>
</dbReference>
<name>A0ABU5CA06_9BACI</name>
<proteinExistence type="predicted"/>
<dbReference type="Pfam" id="PF01381">
    <property type="entry name" value="HTH_3"/>
    <property type="match status" value="1"/>
</dbReference>
<feature type="domain" description="HTH cro/C1-type" evidence="1">
    <location>
        <begin position="6"/>
        <end position="59"/>
    </location>
</feature>
<dbReference type="Proteomes" id="UP001281447">
    <property type="component" value="Unassembled WGS sequence"/>
</dbReference>
<comment type="caution">
    <text evidence="2">The sequence shown here is derived from an EMBL/GenBank/DDBJ whole genome shotgun (WGS) entry which is preliminary data.</text>
</comment>
<gene>
    <name evidence="2" type="ORF">RWE15_14255</name>
</gene>
<dbReference type="SUPFAM" id="SSF47413">
    <property type="entry name" value="lambda repressor-like DNA-binding domains"/>
    <property type="match status" value="1"/>
</dbReference>
<dbReference type="InterPro" id="IPR001387">
    <property type="entry name" value="Cro/C1-type_HTH"/>
</dbReference>
<dbReference type="RefSeq" id="WP_390356331.1">
    <property type="nucleotide sequence ID" value="NZ_JBHUIZ010000012.1"/>
</dbReference>
<protein>
    <submittedName>
        <fullName evidence="2">Helix-turn-helix transcriptional regulator</fullName>
    </submittedName>
</protein>
<keyword evidence="3" id="KW-1185">Reference proteome</keyword>